<keyword evidence="4" id="KW-1185">Reference proteome</keyword>
<comment type="caution">
    <text evidence="3">The sequence shown here is derived from an EMBL/GenBank/DDBJ whole genome shotgun (WGS) entry which is preliminary data.</text>
</comment>
<feature type="coiled-coil region" evidence="1">
    <location>
        <begin position="21"/>
        <end position="59"/>
    </location>
</feature>
<keyword evidence="2" id="KW-1133">Transmembrane helix</keyword>
<dbReference type="Proteomes" id="UP000489600">
    <property type="component" value="Unassembled WGS sequence"/>
</dbReference>
<organism evidence="3 4">
    <name type="scientific">Arabis nemorensis</name>
    <dbReference type="NCBI Taxonomy" id="586526"/>
    <lineage>
        <taxon>Eukaryota</taxon>
        <taxon>Viridiplantae</taxon>
        <taxon>Streptophyta</taxon>
        <taxon>Embryophyta</taxon>
        <taxon>Tracheophyta</taxon>
        <taxon>Spermatophyta</taxon>
        <taxon>Magnoliopsida</taxon>
        <taxon>eudicotyledons</taxon>
        <taxon>Gunneridae</taxon>
        <taxon>Pentapetalae</taxon>
        <taxon>rosids</taxon>
        <taxon>malvids</taxon>
        <taxon>Brassicales</taxon>
        <taxon>Brassicaceae</taxon>
        <taxon>Arabideae</taxon>
        <taxon>Arabis</taxon>
    </lineage>
</organism>
<evidence type="ECO:0000256" key="1">
    <source>
        <dbReference type="SAM" id="Coils"/>
    </source>
</evidence>
<gene>
    <name evidence="3" type="ORF">ANE_LOCUS22358</name>
</gene>
<sequence length="342" mass="39110">MHLIFGSISLGSYITYENEQTKDLEEKLASLRVMMMDTEKELRNEYANKNKIIKDLEEEWKTFAADLQKQVLSELHAKDTTIKEAREEREEILRGKLASQDEAIKKHEETLLEPLIKNSLVQMVYNFFPKCMHPRVAPKGILTGDELGTFMGTLVTTTAYNKCNNVVTHISQADMKKERIKGILKIIGKSVIWTFLGGLGHVFVGGFIKNYWVRLVVTAVLSLAMQCITAMAWKRSYEIPTWQPADSTYSELAYLLEFLTFSCSQKPVDSYFLDLDGLPGLQHPKSLLQATPVTRNLDNTLLQRWDITHNPVYPRTHDILHNKIRVNPTVPNLLRSNSKHSS</sequence>
<dbReference type="OrthoDB" id="1112657at2759"/>
<feature type="transmembrane region" description="Helical" evidence="2">
    <location>
        <begin position="186"/>
        <end position="205"/>
    </location>
</feature>
<evidence type="ECO:0000256" key="2">
    <source>
        <dbReference type="SAM" id="Phobius"/>
    </source>
</evidence>
<accession>A0A565CE68</accession>
<feature type="transmembrane region" description="Helical" evidence="2">
    <location>
        <begin position="211"/>
        <end position="233"/>
    </location>
</feature>
<keyword evidence="1" id="KW-0175">Coiled coil</keyword>
<name>A0A565CE68_9BRAS</name>
<dbReference type="AlphaFoldDB" id="A0A565CE68"/>
<dbReference type="EMBL" id="CABITT030000007">
    <property type="protein sequence ID" value="VVB11914.1"/>
    <property type="molecule type" value="Genomic_DNA"/>
</dbReference>
<evidence type="ECO:0000313" key="4">
    <source>
        <dbReference type="Proteomes" id="UP000489600"/>
    </source>
</evidence>
<keyword evidence="2" id="KW-0812">Transmembrane</keyword>
<proteinExistence type="predicted"/>
<reference evidence="3" key="1">
    <citation type="submission" date="2019-07" db="EMBL/GenBank/DDBJ databases">
        <authorList>
            <person name="Dittberner H."/>
        </authorList>
    </citation>
    <scope>NUCLEOTIDE SEQUENCE [LARGE SCALE GENOMIC DNA]</scope>
</reference>
<protein>
    <submittedName>
        <fullName evidence="3">Uncharacterized protein</fullName>
    </submittedName>
</protein>
<keyword evidence="2" id="KW-0472">Membrane</keyword>
<evidence type="ECO:0000313" key="3">
    <source>
        <dbReference type="EMBL" id="VVB11914.1"/>
    </source>
</evidence>